<dbReference type="GO" id="GO:0003677">
    <property type="term" value="F:DNA binding"/>
    <property type="evidence" value="ECO:0007669"/>
    <property type="project" value="UniProtKB-KW"/>
</dbReference>
<evidence type="ECO:0000259" key="2">
    <source>
        <dbReference type="PROSITE" id="PS50943"/>
    </source>
</evidence>
<dbReference type="InterPro" id="IPR010982">
    <property type="entry name" value="Lambda_DNA-bd_dom_sf"/>
</dbReference>
<name>A0A1H1USD9_BRESA</name>
<feature type="region of interest" description="Disordered" evidence="1">
    <location>
        <begin position="86"/>
        <end position="112"/>
    </location>
</feature>
<dbReference type="EMBL" id="LT629739">
    <property type="protein sequence ID" value="SDS75171.1"/>
    <property type="molecule type" value="Genomic_DNA"/>
</dbReference>
<dbReference type="Proteomes" id="UP000199700">
    <property type="component" value="Chromosome"/>
</dbReference>
<accession>A0A1H1USD9</accession>
<dbReference type="RefSeq" id="WP_092106400.1">
    <property type="nucleotide sequence ID" value="NZ_LT629739.1"/>
</dbReference>
<dbReference type="OrthoDB" id="3626437at2"/>
<gene>
    <name evidence="3" type="ORF">SAMN04489751_2768</name>
</gene>
<protein>
    <submittedName>
        <fullName evidence="3">DNA-binding transcriptional regulator, XRE family</fullName>
    </submittedName>
</protein>
<proteinExistence type="predicted"/>
<feature type="domain" description="HTH cro/C1-type" evidence="2">
    <location>
        <begin position="52"/>
        <end position="72"/>
    </location>
</feature>
<keyword evidence="4" id="KW-1185">Reference proteome</keyword>
<sequence>MTIELETDWHLRSMMASRGIFQTTKLKPLLEERGIDLSREQIYRLVTHPPQRVRIDVLAALCDALDCSLNDLVTITRREPIAVPKAVGEEPTRGSIGDLRPVRATIRRPQSK</sequence>
<evidence type="ECO:0000256" key="1">
    <source>
        <dbReference type="SAM" id="MobiDB-lite"/>
    </source>
</evidence>
<organism evidence="3 4">
    <name type="scientific">Brevibacterium sandarakinum</name>
    <dbReference type="NCBI Taxonomy" id="629680"/>
    <lineage>
        <taxon>Bacteria</taxon>
        <taxon>Bacillati</taxon>
        <taxon>Actinomycetota</taxon>
        <taxon>Actinomycetes</taxon>
        <taxon>Micrococcales</taxon>
        <taxon>Brevibacteriaceae</taxon>
        <taxon>Brevibacterium</taxon>
    </lineage>
</organism>
<evidence type="ECO:0000313" key="3">
    <source>
        <dbReference type="EMBL" id="SDS75171.1"/>
    </source>
</evidence>
<dbReference type="Pfam" id="PF13443">
    <property type="entry name" value="HTH_26"/>
    <property type="match status" value="1"/>
</dbReference>
<dbReference type="STRING" id="629680.SAMN04489751_2768"/>
<dbReference type="PROSITE" id="PS50943">
    <property type="entry name" value="HTH_CROC1"/>
    <property type="match status" value="1"/>
</dbReference>
<reference evidence="3" key="1">
    <citation type="submission" date="2016-10" db="EMBL/GenBank/DDBJ databases">
        <authorList>
            <person name="Varghese N."/>
            <person name="Submissions S."/>
        </authorList>
    </citation>
    <scope>NUCLEOTIDE SEQUENCE [LARGE SCALE GENOMIC DNA]</scope>
    <source>
        <strain evidence="3">DSM 22082</strain>
    </source>
</reference>
<dbReference type="InterPro" id="IPR001387">
    <property type="entry name" value="Cro/C1-type_HTH"/>
</dbReference>
<dbReference type="SUPFAM" id="SSF47413">
    <property type="entry name" value="lambda repressor-like DNA-binding domains"/>
    <property type="match status" value="1"/>
</dbReference>
<keyword evidence="3" id="KW-0238">DNA-binding</keyword>
<dbReference type="AlphaFoldDB" id="A0A1H1USD9"/>
<evidence type="ECO:0000313" key="4">
    <source>
        <dbReference type="Proteomes" id="UP000199700"/>
    </source>
</evidence>